<proteinExistence type="predicted"/>
<protein>
    <recommendedName>
        <fullName evidence="4">DUF4129 domain-containing protein</fullName>
    </recommendedName>
</protein>
<gene>
    <name evidence="2" type="ORF">HMPREF0198_1087</name>
</gene>
<dbReference type="GeneID" id="84788772"/>
<feature type="transmembrane region" description="Helical" evidence="1">
    <location>
        <begin position="148"/>
        <end position="170"/>
    </location>
</feature>
<feature type="transmembrane region" description="Helical" evidence="1">
    <location>
        <begin position="230"/>
        <end position="255"/>
    </location>
</feature>
<comment type="caution">
    <text evidence="2">The sequence shown here is derived from an EMBL/GenBank/DDBJ whole genome shotgun (WGS) entry which is preliminary data.</text>
</comment>
<dbReference type="OrthoDB" id="183980at2"/>
<keyword evidence="3" id="KW-1185">Reference proteome</keyword>
<feature type="transmembrane region" description="Helical" evidence="1">
    <location>
        <begin position="29"/>
        <end position="51"/>
    </location>
</feature>
<name>C8N9A9_CARH6</name>
<keyword evidence="1" id="KW-0812">Transmembrane</keyword>
<keyword evidence="1" id="KW-0472">Membrane</keyword>
<evidence type="ECO:0000313" key="3">
    <source>
        <dbReference type="Proteomes" id="UP000004870"/>
    </source>
</evidence>
<dbReference type="HOGENOM" id="CLU_040278_0_0_6"/>
<dbReference type="AlphaFoldDB" id="C8N9A9"/>
<dbReference type="Proteomes" id="UP000004870">
    <property type="component" value="Unassembled WGS sequence"/>
</dbReference>
<reference evidence="2 3" key="1">
    <citation type="submission" date="2009-08" db="EMBL/GenBank/DDBJ databases">
        <authorList>
            <person name="Qin X."/>
            <person name="Bachman B."/>
            <person name="Battles P."/>
            <person name="Bell A."/>
            <person name="Bess C."/>
            <person name="Bickham C."/>
            <person name="Chaboub L."/>
            <person name="Chen D."/>
            <person name="Coyle M."/>
            <person name="Deiros D.R."/>
            <person name="Dinh H."/>
            <person name="Forbes L."/>
            <person name="Fowler G."/>
            <person name="Francisco L."/>
            <person name="Fu Q."/>
            <person name="Gubbala S."/>
            <person name="Hale W."/>
            <person name="Han Y."/>
            <person name="Hemphill L."/>
            <person name="Highlander S.K."/>
            <person name="Hirani K."/>
            <person name="Hogues M."/>
            <person name="Jackson L."/>
            <person name="Jakkamsetti A."/>
            <person name="Javaid M."/>
            <person name="Jiang H."/>
            <person name="Korchina V."/>
            <person name="Kovar C."/>
            <person name="Lara F."/>
            <person name="Lee S."/>
            <person name="Mata R."/>
            <person name="Mathew T."/>
            <person name="Moen C."/>
            <person name="Morales K."/>
            <person name="Munidasa M."/>
            <person name="Nazareth L."/>
            <person name="Ngo R."/>
            <person name="Nguyen L."/>
            <person name="Okwuonu G."/>
            <person name="Ongeri F."/>
            <person name="Patil S."/>
            <person name="Petrosino J."/>
            <person name="Pham C."/>
            <person name="Pham P."/>
            <person name="Pu L.-L."/>
            <person name="Puazo M."/>
            <person name="Raj R."/>
            <person name="Reid J."/>
            <person name="Rouhana J."/>
            <person name="Saada N."/>
            <person name="Shang Y."/>
            <person name="Simmons D."/>
            <person name="Thornton R."/>
            <person name="Warren J."/>
            <person name="Weissenberger G."/>
            <person name="Zhang J."/>
            <person name="Zhang L."/>
            <person name="Zhou C."/>
            <person name="Zhu D."/>
            <person name="Muzny D."/>
            <person name="Worley K."/>
            <person name="Gibbs R."/>
        </authorList>
    </citation>
    <scope>NUCLEOTIDE SEQUENCE [LARGE SCALE GENOMIC DNA]</scope>
    <source>
        <strain evidence="3">ATCC 15826 / DSM 8339 / NCTC 10426 / 6573</strain>
    </source>
</reference>
<organism evidence="2 3">
    <name type="scientific">Cardiobacterium hominis (strain ATCC 15826 / DSM 8339 / NCTC 10426 / 6573)</name>
    <dbReference type="NCBI Taxonomy" id="638300"/>
    <lineage>
        <taxon>Bacteria</taxon>
        <taxon>Pseudomonadati</taxon>
        <taxon>Pseudomonadota</taxon>
        <taxon>Gammaproteobacteria</taxon>
        <taxon>Cardiobacteriales</taxon>
        <taxon>Cardiobacteriaceae</taxon>
        <taxon>Cardiobacterium</taxon>
    </lineage>
</organism>
<evidence type="ECO:0000256" key="1">
    <source>
        <dbReference type="SAM" id="Phobius"/>
    </source>
</evidence>
<evidence type="ECO:0000313" key="2">
    <source>
        <dbReference type="EMBL" id="EEV88782.1"/>
    </source>
</evidence>
<keyword evidence="1" id="KW-1133">Transmembrane helix</keyword>
<dbReference type="EMBL" id="ACKY01000056">
    <property type="protein sequence ID" value="EEV88782.1"/>
    <property type="molecule type" value="Genomic_DNA"/>
</dbReference>
<feature type="transmembrane region" description="Helical" evidence="1">
    <location>
        <begin position="313"/>
        <end position="334"/>
    </location>
</feature>
<dbReference type="STRING" id="2718.CHUV0807_2403"/>
<evidence type="ECO:0008006" key="4">
    <source>
        <dbReference type="Google" id="ProtNLM"/>
    </source>
</evidence>
<accession>C8N9A9</accession>
<sequence length="461" mass="52093">MRQLSIKVRTRTPKEALNLGFMVARRYGFSLLLAVLPLWGVAVLLAFAAWFVSGEPLWAMVVVWWLKPLYERPALMRLSRLVFHEDTDFWREQRSAFARGMVAELTVLRLARLTAPVRHALLLLEDVRGREYRERLRFFHGTGAGNSLLFLLALLEMAWVMAFLQLLPSFDIDVRLYFTDYAAFHESAYWLYASIALIYLPLCAVTTVLYVSCGFMFYLNRRIISEGWALALDLQALAARLPALLLTVGLAFAVFHVPPALAGNAQQDKAWVEARVNDEKSGPYAWREVPFQESLGDGSPVAWQPPGSGFGEVSRVLLIGGAIVLAAWLLIMVAQHGHRRGHRQKKSSHDAARMQVYHDGAAPSRDAALAQWQAGNMIAALAALYVRLVAEPERHQLPAFIRGESESEYLQRAQAQVSSGQQQFLRDFFALWQRGVYGHEVLARETVRAVIERYLTLWQGV</sequence>
<feature type="transmembrane region" description="Helical" evidence="1">
    <location>
        <begin position="190"/>
        <end position="218"/>
    </location>
</feature>
<dbReference type="RefSeq" id="WP_004140793.1">
    <property type="nucleotide sequence ID" value="NZ_GG694026.1"/>
</dbReference>